<name>A0ACC0JDK8_CHOFU</name>
<sequence length="1043" mass="123161">MSNSIISKCLLTKGYSAVIGTRNVRSFSKGSKYDVVVIGGGIVGAASARELLIRYPDIKIALLEKEHRVAHHQSGSNSGVIHAGIYYKPGSLKAKLCVQGHALAYEYCDKKNIPYLKCGKLIVATERSEVSRLLNLYERGQRNGVKDMELMDKQQMKEIEPHCEGLQGIWSPHTGIVNWGKVTESFVEDFVERGGHKYLNFEVRKFAEAQDSDYPIIITDEKGQEVRASHVLTCCGLHSDTIAVLTGCPEEPKIIPFRGEYLYIVKEKSDIVKANIYPVPDPRFPFLGVHLTPRIDGRIIVGPNAILAFAKEGYKWGDINMQELKEIFRFHGFRKVAMKYAGFGMKEMARSWLVPLQVAQLRKFVLSLTTADVKDTHIHGSFTHNHGQRKTKTSKDRVKMNKEIDKLRNSFQNMNLRNEIMLKNNAENNTRHKNIIDDTTQIFNKRKETIETDKQVLLNNYKNTIINNETVHTKVKTRHLKRRPLDQLELKQNVIEEFDEIDESRTISIQYKYHSQLENEVKEEIMQENEEENVVEPTDYSDLSIANSRQLAIGTQINDLQSVLIMMAMNSNSNEDEEPDMNETRSDLLRESPENPEDLVLISNSIQKEARPDFLNITQMKIIVTDRQRILMNKYIKKWRNYVNKRKEYIAQQRQEAINNFFEKLEKKKTDLKNPNEVANKSKQLARDYSTYQHRYKMQKHIIALQKAKLEEQNRMIDELKYNKIIEASKHSVDAMKEEVRRTYFEMDRNLKPKIKLLTNELKIQEIEEPSLVLHCLKVPQFLQRMEKRAREREEKHAMIRERRKQMEEERIRLKQQAELAKLEMDKEEKFKRIKELREKRKKERMESIRKKQYADRMRSLIVMADLHYERTLMAKYCIRPLKKLMELKRDNMEKAKAHYKFQLKKNVFLHWMFYTEDMWMERNYKAEKFYRTKILKLIFAAFKENHHEYVLQKQVAEDYYDLYVTQLIFRKLREGIAVIKKEIELKMEKAKLYHNRNLLFKILTCWRTLPALNAIKREQEARKARWREKVLQVVPDYTPPEE</sequence>
<protein>
    <submittedName>
        <fullName evidence="1">Uncharacterized protein</fullName>
    </submittedName>
</protein>
<comment type="caution">
    <text evidence="1">The sequence shown here is derived from an EMBL/GenBank/DDBJ whole genome shotgun (WGS) entry which is preliminary data.</text>
</comment>
<evidence type="ECO:0000313" key="1">
    <source>
        <dbReference type="EMBL" id="KAI8422193.1"/>
    </source>
</evidence>
<organism evidence="1 2">
    <name type="scientific">Choristoneura fumiferana</name>
    <name type="common">Spruce budworm moth</name>
    <name type="synonym">Archips fumiferana</name>
    <dbReference type="NCBI Taxonomy" id="7141"/>
    <lineage>
        <taxon>Eukaryota</taxon>
        <taxon>Metazoa</taxon>
        <taxon>Ecdysozoa</taxon>
        <taxon>Arthropoda</taxon>
        <taxon>Hexapoda</taxon>
        <taxon>Insecta</taxon>
        <taxon>Pterygota</taxon>
        <taxon>Neoptera</taxon>
        <taxon>Endopterygota</taxon>
        <taxon>Lepidoptera</taxon>
        <taxon>Glossata</taxon>
        <taxon>Ditrysia</taxon>
        <taxon>Tortricoidea</taxon>
        <taxon>Tortricidae</taxon>
        <taxon>Tortricinae</taxon>
        <taxon>Choristoneura</taxon>
    </lineage>
</organism>
<gene>
    <name evidence="1" type="ORF">MSG28_006098</name>
</gene>
<evidence type="ECO:0000313" key="2">
    <source>
        <dbReference type="Proteomes" id="UP001064048"/>
    </source>
</evidence>
<reference evidence="1 2" key="1">
    <citation type="journal article" date="2022" name="Genome Biol. Evol.">
        <title>The Spruce Budworm Genome: Reconstructing the Evolutionary History of Antifreeze Proteins.</title>
        <authorList>
            <person name="Beliveau C."/>
            <person name="Gagne P."/>
            <person name="Picq S."/>
            <person name="Vernygora O."/>
            <person name="Keeling C.I."/>
            <person name="Pinkney K."/>
            <person name="Doucet D."/>
            <person name="Wen F."/>
            <person name="Johnston J.S."/>
            <person name="Maaroufi H."/>
            <person name="Boyle B."/>
            <person name="Laroche J."/>
            <person name="Dewar K."/>
            <person name="Juretic N."/>
            <person name="Blackburn G."/>
            <person name="Nisole A."/>
            <person name="Brunet B."/>
            <person name="Brandao M."/>
            <person name="Lumley L."/>
            <person name="Duan J."/>
            <person name="Quan G."/>
            <person name="Lucarotti C.J."/>
            <person name="Roe A.D."/>
            <person name="Sperling F.A.H."/>
            <person name="Levesque R.C."/>
            <person name="Cusson M."/>
        </authorList>
    </citation>
    <scope>NUCLEOTIDE SEQUENCE [LARGE SCALE GENOMIC DNA]</scope>
    <source>
        <strain evidence="1">Glfc:IPQL:Cfum</strain>
    </source>
</reference>
<accession>A0ACC0JDK8</accession>
<keyword evidence="2" id="KW-1185">Reference proteome</keyword>
<dbReference type="EMBL" id="CM046110">
    <property type="protein sequence ID" value="KAI8422193.1"/>
    <property type="molecule type" value="Genomic_DNA"/>
</dbReference>
<dbReference type="Proteomes" id="UP001064048">
    <property type="component" value="Chromosome 10"/>
</dbReference>
<proteinExistence type="predicted"/>